<keyword evidence="2" id="KW-1185">Reference proteome</keyword>
<name>A0AAD7GLY4_MYCRO</name>
<comment type="caution">
    <text evidence="1">The sequence shown here is derived from an EMBL/GenBank/DDBJ whole genome shotgun (WGS) entry which is preliminary data.</text>
</comment>
<evidence type="ECO:0000313" key="1">
    <source>
        <dbReference type="EMBL" id="KAJ7700883.1"/>
    </source>
</evidence>
<organism evidence="1 2">
    <name type="scientific">Mycena rosella</name>
    <name type="common">Pink bonnet</name>
    <name type="synonym">Agaricus rosellus</name>
    <dbReference type="NCBI Taxonomy" id="1033263"/>
    <lineage>
        <taxon>Eukaryota</taxon>
        <taxon>Fungi</taxon>
        <taxon>Dikarya</taxon>
        <taxon>Basidiomycota</taxon>
        <taxon>Agaricomycotina</taxon>
        <taxon>Agaricomycetes</taxon>
        <taxon>Agaricomycetidae</taxon>
        <taxon>Agaricales</taxon>
        <taxon>Marasmiineae</taxon>
        <taxon>Mycenaceae</taxon>
        <taxon>Mycena</taxon>
    </lineage>
</organism>
<evidence type="ECO:0000313" key="2">
    <source>
        <dbReference type="Proteomes" id="UP001221757"/>
    </source>
</evidence>
<dbReference type="Proteomes" id="UP001221757">
    <property type="component" value="Unassembled WGS sequence"/>
</dbReference>
<reference evidence="1" key="1">
    <citation type="submission" date="2023-03" db="EMBL/GenBank/DDBJ databases">
        <title>Massive genome expansion in bonnet fungi (Mycena s.s.) driven by repeated elements and novel gene families across ecological guilds.</title>
        <authorList>
            <consortium name="Lawrence Berkeley National Laboratory"/>
            <person name="Harder C.B."/>
            <person name="Miyauchi S."/>
            <person name="Viragh M."/>
            <person name="Kuo A."/>
            <person name="Thoen E."/>
            <person name="Andreopoulos B."/>
            <person name="Lu D."/>
            <person name="Skrede I."/>
            <person name="Drula E."/>
            <person name="Henrissat B."/>
            <person name="Morin E."/>
            <person name="Kohler A."/>
            <person name="Barry K."/>
            <person name="LaButti K."/>
            <person name="Morin E."/>
            <person name="Salamov A."/>
            <person name="Lipzen A."/>
            <person name="Mereny Z."/>
            <person name="Hegedus B."/>
            <person name="Baldrian P."/>
            <person name="Stursova M."/>
            <person name="Weitz H."/>
            <person name="Taylor A."/>
            <person name="Grigoriev I.V."/>
            <person name="Nagy L.G."/>
            <person name="Martin F."/>
            <person name="Kauserud H."/>
        </authorList>
    </citation>
    <scope>NUCLEOTIDE SEQUENCE</scope>
    <source>
        <strain evidence="1">CBHHK067</strain>
    </source>
</reference>
<protein>
    <submittedName>
        <fullName evidence="1">Uncharacterized protein</fullName>
    </submittedName>
</protein>
<proteinExistence type="predicted"/>
<dbReference type="EMBL" id="JARKIE010000019">
    <property type="protein sequence ID" value="KAJ7700883.1"/>
    <property type="molecule type" value="Genomic_DNA"/>
</dbReference>
<sequence>MADLTTRTSALLSHRNVEVWISDRDGHRIPHGPVIVTGNEISTSVDLPKEHSPGITQTALCQIFIPHLGTYWKVGNYFMDKEKPETQWKSSEGQLSPPFQNGVACFVALEVRRGNGTQVQECEDSVDESCIDLIDDLDEVPHIVFRFDFLEAKESPSVLKKLIAGDFTRYQFRRNERL</sequence>
<dbReference type="AlphaFoldDB" id="A0AAD7GLY4"/>
<gene>
    <name evidence="1" type="ORF">B0H17DRAFT_1128723</name>
</gene>
<accession>A0AAD7GLY4</accession>